<keyword evidence="3" id="KW-0274">FAD</keyword>
<evidence type="ECO:0000256" key="3">
    <source>
        <dbReference type="ARBA" id="ARBA00022827"/>
    </source>
</evidence>
<dbReference type="SUPFAM" id="SSF51905">
    <property type="entry name" value="FAD/NAD(P)-binding domain"/>
    <property type="match status" value="1"/>
</dbReference>
<keyword evidence="2" id="KW-0285">Flavoprotein</keyword>
<name>A0A066W4V4_TILAU</name>
<dbReference type="GeneID" id="25266003"/>
<dbReference type="GO" id="GO:0004497">
    <property type="term" value="F:monooxygenase activity"/>
    <property type="evidence" value="ECO:0007669"/>
    <property type="project" value="InterPro"/>
</dbReference>
<dbReference type="PRINTS" id="PR00420">
    <property type="entry name" value="RNGMNOXGNASE"/>
</dbReference>
<dbReference type="RefSeq" id="XP_013243424.1">
    <property type="nucleotide sequence ID" value="XM_013387970.1"/>
</dbReference>
<dbReference type="OrthoDB" id="2913423at2759"/>
<dbReference type="Gene3D" id="3.50.50.60">
    <property type="entry name" value="FAD/NAD(P)-binding domain"/>
    <property type="match status" value="1"/>
</dbReference>
<evidence type="ECO:0000256" key="4">
    <source>
        <dbReference type="ARBA" id="ARBA00023002"/>
    </source>
</evidence>
<keyword evidence="7" id="KW-1185">Reference proteome</keyword>
<evidence type="ECO:0000313" key="7">
    <source>
        <dbReference type="Proteomes" id="UP000027361"/>
    </source>
</evidence>
<protein>
    <submittedName>
        <fullName evidence="6">FAD binding domain-containing protein</fullName>
    </submittedName>
</protein>
<dbReference type="InterPro" id="IPR036188">
    <property type="entry name" value="FAD/NAD-bd_sf"/>
</dbReference>
<dbReference type="PANTHER" id="PTHR47356:SF2">
    <property type="entry name" value="FAD-BINDING DOMAIN-CONTAINING PROTEIN-RELATED"/>
    <property type="match status" value="1"/>
</dbReference>
<dbReference type="InParanoid" id="A0A066W4V4"/>
<dbReference type="InterPro" id="IPR002938">
    <property type="entry name" value="FAD-bd"/>
</dbReference>
<dbReference type="Pfam" id="PF01494">
    <property type="entry name" value="FAD_binding_3"/>
    <property type="match status" value="1"/>
</dbReference>
<dbReference type="OMA" id="WGWGRIV"/>
<evidence type="ECO:0000259" key="5">
    <source>
        <dbReference type="Pfam" id="PF01494"/>
    </source>
</evidence>
<evidence type="ECO:0000256" key="2">
    <source>
        <dbReference type="ARBA" id="ARBA00022630"/>
    </source>
</evidence>
<dbReference type="STRING" id="1037660.A0A066W4V4"/>
<dbReference type="HOGENOM" id="CLU_009665_12_2_1"/>
<accession>A0A066W4V4</accession>
<keyword evidence="4" id="KW-0560">Oxidoreductase</keyword>
<dbReference type="AlphaFoldDB" id="A0A066W4V4"/>
<organism evidence="6 7">
    <name type="scientific">Tilletiaria anomala (strain ATCC 24038 / CBS 436.72 / UBC 951)</name>
    <dbReference type="NCBI Taxonomy" id="1037660"/>
    <lineage>
        <taxon>Eukaryota</taxon>
        <taxon>Fungi</taxon>
        <taxon>Dikarya</taxon>
        <taxon>Basidiomycota</taxon>
        <taxon>Ustilaginomycotina</taxon>
        <taxon>Exobasidiomycetes</taxon>
        <taxon>Georgefischeriales</taxon>
        <taxon>Tilletiariaceae</taxon>
        <taxon>Tilletiaria</taxon>
    </lineage>
</organism>
<comment type="similarity">
    <text evidence="1">Belongs to the paxM FAD-dependent monooxygenase family.</text>
</comment>
<evidence type="ECO:0000313" key="6">
    <source>
        <dbReference type="EMBL" id="KDN46109.1"/>
    </source>
</evidence>
<dbReference type="PANTHER" id="PTHR47356">
    <property type="entry name" value="FAD-DEPENDENT MONOOXYGENASE ASQG-RELATED"/>
    <property type="match status" value="1"/>
</dbReference>
<dbReference type="Proteomes" id="UP000027361">
    <property type="component" value="Unassembled WGS sequence"/>
</dbReference>
<feature type="domain" description="FAD-binding" evidence="5">
    <location>
        <begin position="8"/>
        <end position="312"/>
    </location>
</feature>
<dbReference type="EMBL" id="JMSN01000037">
    <property type="protein sequence ID" value="KDN46109.1"/>
    <property type="molecule type" value="Genomic_DNA"/>
</dbReference>
<dbReference type="InterPro" id="IPR050562">
    <property type="entry name" value="FAD_mOase_fung"/>
</dbReference>
<reference evidence="6 7" key="1">
    <citation type="submission" date="2014-05" db="EMBL/GenBank/DDBJ databases">
        <title>Draft genome sequence of a rare smut relative, Tilletiaria anomala UBC 951.</title>
        <authorList>
            <consortium name="DOE Joint Genome Institute"/>
            <person name="Toome M."/>
            <person name="Kuo A."/>
            <person name="Henrissat B."/>
            <person name="Lipzen A."/>
            <person name="Tritt A."/>
            <person name="Yoshinaga Y."/>
            <person name="Zane M."/>
            <person name="Barry K."/>
            <person name="Grigoriev I.V."/>
            <person name="Spatafora J.W."/>
            <person name="Aimea M.C."/>
        </authorList>
    </citation>
    <scope>NUCLEOTIDE SEQUENCE [LARGE SCALE GENOMIC DNA]</scope>
    <source>
        <strain evidence="6 7">UBC 951</strain>
    </source>
</reference>
<gene>
    <name evidence="6" type="ORF">K437DRAFT_268194</name>
</gene>
<proteinExistence type="inferred from homology"/>
<comment type="caution">
    <text evidence="6">The sequence shown here is derived from an EMBL/GenBank/DDBJ whole genome shotgun (WGS) entry which is preliminary data.</text>
</comment>
<sequence length="420" mass="46768">MAPTSPFKVIVVGGGPADLTAAHTLYKATIDFVVLERRQEVVIDEGASLVLGVDTLRIMHQLGLLDKLKAISSELLILEKYTVDSTQFTTLRHFESMRPSFGSGPRTFHRAELIRTLYDELPPSAKAKVLTAKGVTEIESDENGVCVTCADGSVYAGSIVMGADSAHSKTRRLMADLSQGPNMAKSPYTINYRCFWCSFPKQTPISDISTETQDQDRSVMYLTGTERSAEEADAFATQFFDFPIMRSLKVGDVVRQSFTKGMADIEEGIVKHWSWGRVVLVGDACHKFTPNAGLGLNNGVQGIVVLLNELRRTIEAVSDGQPSLEKLTKAFQKYRVLQMKPRQANATRSAQTIGVQTWANWGYYIFGRYLMQSKPLQWLFNRFLIPKSIQESRVLDYVRTNECFTGTIYLDAPTECVDLA</sequence>
<evidence type="ECO:0000256" key="1">
    <source>
        <dbReference type="ARBA" id="ARBA00007992"/>
    </source>
</evidence>
<dbReference type="GO" id="GO:0071949">
    <property type="term" value="F:FAD binding"/>
    <property type="evidence" value="ECO:0007669"/>
    <property type="project" value="InterPro"/>
</dbReference>